<name>A0A4W3JJM9_CALMI</name>
<reference evidence="9" key="3">
    <citation type="journal article" date="2014" name="Nature">
        <title>Elephant shark genome provides unique insights into gnathostome evolution.</title>
        <authorList>
            <consortium name="International Elephant Shark Genome Sequencing Consortium"/>
            <person name="Venkatesh B."/>
            <person name="Lee A.P."/>
            <person name="Ravi V."/>
            <person name="Maurya A.K."/>
            <person name="Lian M.M."/>
            <person name="Swann J.B."/>
            <person name="Ohta Y."/>
            <person name="Flajnik M.F."/>
            <person name="Sutoh Y."/>
            <person name="Kasahara M."/>
            <person name="Hoon S."/>
            <person name="Gangu V."/>
            <person name="Roy S.W."/>
            <person name="Irimia M."/>
            <person name="Korzh V."/>
            <person name="Kondrychyn I."/>
            <person name="Lim Z.W."/>
            <person name="Tay B.H."/>
            <person name="Tohari S."/>
            <person name="Kong K.W."/>
            <person name="Ho S."/>
            <person name="Lorente-Galdos B."/>
            <person name="Quilez J."/>
            <person name="Marques-Bonet T."/>
            <person name="Raney B.J."/>
            <person name="Ingham P.W."/>
            <person name="Tay A."/>
            <person name="Hillier L.W."/>
            <person name="Minx P."/>
            <person name="Boehm T."/>
            <person name="Wilson R.K."/>
            <person name="Brenner S."/>
            <person name="Warren W.C."/>
        </authorList>
    </citation>
    <scope>NUCLEOTIDE SEQUENCE [LARGE SCALE GENOMIC DNA]</scope>
</reference>
<proteinExistence type="predicted"/>
<reference evidence="8" key="4">
    <citation type="submission" date="2025-08" db="UniProtKB">
        <authorList>
            <consortium name="Ensembl"/>
        </authorList>
    </citation>
    <scope>IDENTIFICATION</scope>
</reference>
<evidence type="ECO:0000256" key="6">
    <source>
        <dbReference type="ARBA" id="ARBA00043266"/>
    </source>
</evidence>
<dbReference type="Pfam" id="PF07686">
    <property type="entry name" value="V-set"/>
    <property type="match status" value="1"/>
</dbReference>
<keyword evidence="1" id="KW-0732">Signal</keyword>
<dbReference type="Ensembl" id="ENSCMIT00000032822.1">
    <property type="protein sequence ID" value="ENSCMIP00000032330.1"/>
    <property type="gene ID" value="ENSCMIG00000013820.1"/>
</dbReference>
<dbReference type="GeneTree" id="ENSGT00970000196772"/>
<keyword evidence="2" id="KW-0391">Immunity</keyword>
<dbReference type="PROSITE" id="PS50835">
    <property type="entry name" value="IG_LIKE"/>
    <property type="match status" value="1"/>
</dbReference>
<dbReference type="SUPFAM" id="SSF48726">
    <property type="entry name" value="Immunoglobulin"/>
    <property type="match status" value="1"/>
</dbReference>
<feature type="domain" description="Ig-like" evidence="7">
    <location>
        <begin position="4"/>
        <end position="93"/>
    </location>
</feature>
<evidence type="ECO:0000256" key="2">
    <source>
        <dbReference type="ARBA" id="ARBA00022859"/>
    </source>
</evidence>
<dbReference type="Gene3D" id="2.60.40.10">
    <property type="entry name" value="Immunoglobulins"/>
    <property type="match status" value="1"/>
</dbReference>
<accession>A0A4W3JJM9</accession>
<dbReference type="InterPro" id="IPR013106">
    <property type="entry name" value="Ig_V-set"/>
</dbReference>
<dbReference type="AlphaFoldDB" id="A0A4W3JJM9"/>
<reference evidence="8" key="5">
    <citation type="submission" date="2025-09" db="UniProtKB">
        <authorList>
            <consortium name="Ensembl"/>
        </authorList>
    </citation>
    <scope>IDENTIFICATION</scope>
</reference>
<keyword evidence="6" id="KW-1279">T cell receptor</keyword>
<dbReference type="PANTHER" id="PTHR19343:SF13">
    <property type="entry name" value="T CELL RECEPTOR ALPHA VARIABLE 21"/>
    <property type="match status" value="1"/>
</dbReference>
<dbReference type="InterPro" id="IPR051006">
    <property type="entry name" value="TCR_variable_domain"/>
</dbReference>
<evidence type="ECO:0000256" key="1">
    <source>
        <dbReference type="ARBA" id="ARBA00022729"/>
    </source>
</evidence>
<dbReference type="STRING" id="7868.ENSCMIP00000032330"/>
<sequence>TLLNVVSQYPPEITDFEGQNFTLNCSYSTLQTAFWYRQYPDGAPQYLFRIYSSGKQKKSITATMNYRENGSNLSITGTEVTDAATYFCAVETQ</sequence>
<dbReference type="Proteomes" id="UP000314986">
    <property type="component" value="Unassembled WGS sequence"/>
</dbReference>
<keyword evidence="9" id="KW-1185">Reference proteome</keyword>
<organism evidence="8 9">
    <name type="scientific">Callorhinchus milii</name>
    <name type="common">Ghost shark</name>
    <dbReference type="NCBI Taxonomy" id="7868"/>
    <lineage>
        <taxon>Eukaryota</taxon>
        <taxon>Metazoa</taxon>
        <taxon>Chordata</taxon>
        <taxon>Craniata</taxon>
        <taxon>Vertebrata</taxon>
        <taxon>Chondrichthyes</taxon>
        <taxon>Holocephali</taxon>
        <taxon>Chimaeriformes</taxon>
        <taxon>Callorhinchidae</taxon>
        <taxon>Callorhinchus</taxon>
    </lineage>
</organism>
<dbReference type="GO" id="GO:0002250">
    <property type="term" value="P:adaptive immune response"/>
    <property type="evidence" value="ECO:0007669"/>
    <property type="project" value="UniProtKB-KW"/>
</dbReference>
<keyword evidence="5" id="KW-0393">Immunoglobulin domain</keyword>
<evidence type="ECO:0000313" key="9">
    <source>
        <dbReference type="Proteomes" id="UP000314986"/>
    </source>
</evidence>
<dbReference type="GO" id="GO:0042101">
    <property type="term" value="C:T cell receptor complex"/>
    <property type="evidence" value="ECO:0007669"/>
    <property type="project" value="UniProtKB-KW"/>
</dbReference>
<keyword evidence="3" id="KW-1064">Adaptive immunity</keyword>
<protein>
    <recommendedName>
        <fullName evidence="7">Ig-like domain-containing protein</fullName>
    </recommendedName>
</protein>
<dbReference type="GO" id="GO:0042605">
    <property type="term" value="F:peptide antigen binding"/>
    <property type="evidence" value="ECO:0007669"/>
    <property type="project" value="TreeGrafter"/>
</dbReference>
<reference evidence="9" key="2">
    <citation type="journal article" date="2007" name="PLoS Biol.">
        <title>Survey sequencing and comparative analysis of the elephant shark (Callorhinchus milii) genome.</title>
        <authorList>
            <person name="Venkatesh B."/>
            <person name="Kirkness E.F."/>
            <person name="Loh Y.H."/>
            <person name="Halpern A.L."/>
            <person name="Lee A.P."/>
            <person name="Johnson J."/>
            <person name="Dandona N."/>
            <person name="Viswanathan L.D."/>
            <person name="Tay A."/>
            <person name="Venter J.C."/>
            <person name="Strausberg R.L."/>
            <person name="Brenner S."/>
        </authorList>
    </citation>
    <scope>NUCLEOTIDE SEQUENCE [LARGE SCALE GENOMIC DNA]</scope>
</reference>
<evidence type="ECO:0000256" key="4">
    <source>
        <dbReference type="ARBA" id="ARBA00023170"/>
    </source>
</evidence>
<dbReference type="InterPro" id="IPR007110">
    <property type="entry name" value="Ig-like_dom"/>
</dbReference>
<reference evidence="9" key="1">
    <citation type="journal article" date="2006" name="Science">
        <title>Ancient noncoding elements conserved in the human genome.</title>
        <authorList>
            <person name="Venkatesh B."/>
            <person name="Kirkness E.F."/>
            <person name="Loh Y.H."/>
            <person name="Halpern A.L."/>
            <person name="Lee A.P."/>
            <person name="Johnson J."/>
            <person name="Dandona N."/>
            <person name="Viswanathan L.D."/>
            <person name="Tay A."/>
            <person name="Venter J.C."/>
            <person name="Strausberg R.L."/>
            <person name="Brenner S."/>
        </authorList>
    </citation>
    <scope>NUCLEOTIDE SEQUENCE [LARGE SCALE GENOMIC DNA]</scope>
</reference>
<evidence type="ECO:0000256" key="5">
    <source>
        <dbReference type="ARBA" id="ARBA00023319"/>
    </source>
</evidence>
<dbReference type="InterPro" id="IPR013783">
    <property type="entry name" value="Ig-like_fold"/>
</dbReference>
<dbReference type="InParanoid" id="A0A4W3JJM9"/>
<dbReference type="OMA" id="FQVAWAK"/>
<keyword evidence="4" id="KW-0675">Receptor</keyword>
<evidence type="ECO:0000313" key="8">
    <source>
        <dbReference type="Ensembl" id="ENSCMIP00000032330.1"/>
    </source>
</evidence>
<dbReference type="PANTHER" id="PTHR19343">
    <property type="entry name" value="T CELL RECEPTOR ALPHA VARIABLE 1-2"/>
    <property type="match status" value="1"/>
</dbReference>
<evidence type="ECO:0000259" key="7">
    <source>
        <dbReference type="PROSITE" id="PS50835"/>
    </source>
</evidence>
<evidence type="ECO:0000256" key="3">
    <source>
        <dbReference type="ARBA" id="ARBA00023130"/>
    </source>
</evidence>
<dbReference type="InterPro" id="IPR036179">
    <property type="entry name" value="Ig-like_dom_sf"/>
</dbReference>